<proteinExistence type="predicted"/>
<feature type="chain" id="PRO_5036738494" evidence="2">
    <location>
        <begin position="20"/>
        <end position="76"/>
    </location>
</feature>
<feature type="compositionally biased region" description="Polar residues" evidence="1">
    <location>
        <begin position="55"/>
        <end position="76"/>
    </location>
</feature>
<gene>
    <name evidence="3" type="ORF">J4732_13590</name>
</gene>
<evidence type="ECO:0000256" key="2">
    <source>
        <dbReference type="SAM" id="SignalP"/>
    </source>
</evidence>
<keyword evidence="2" id="KW-0732">Signal</keyword>
<organism evidence="3">
    <name type="scientific">Serratia marcescens</name>
    <dbReference type="NCBI Taxonomy" id="615"/>
    <lineage>
        <taxon>Bacteria</taxon>
        <taxon>Pseudomonadati</taxon>
        <taxon>Pseudomonadota</taxon>
        <taxon>Gammaproteobacteria</taxon>
        <taxon>Enterobacterales</taxon>
        <taxon>Yersiniaceae</taxon>
        <taxon>Serratia</taxon>
    </lineage>
</organism>
<protein>
    <submittedName>
        <fullName evidence="3">Uncharacterized protein</fullName>
    </submittedName>
</protein>
<dbReference type="AlphaFoldDB" id="A0A939SUQ1"/>
<feature type="region of interest" description="Disordered" evidence="1">
    <location>
        <begin position="35"/>
        <end position="76"/>
    </location>
</feature>
<accession>A0A939SUQ1</accession>
<evidence type="ECO:0000313" key="3">
    <source>
        <dbReference type="EMBL" id="MBO2006985.1"/>
    </source>
</evidence>
<sequence length="76" mass="8154">MRLRLLGCAALLFTGVAQADDGVPALLQFAEQYQRQNTGPASENAAPADRGAGQKSVSRQSVHRTPTSRFTGQLLR</sequence>
<comment type="caution">
    <text evidence="3">The sequence shown here is derived from an EMBL/GenBank/DDBJ whole genome shotgun (WGS) entry which is preliminary data.</text>
</comment>
<evidence type="ECO:0000256" key="1">
    <source>
        <dbReference type="SAM" id="MobiDB-lite"/>
    </source>
</evidence>
<name>A0A939SUQ1_SERMA</name>
<reference evidence="3" key="1">
    <citation type="submission" date="2021-03" db="EMBL/GenBank/DDBJ databases">
        <title>Molecular epidemiology and mechanisms of colistin and carbapenem resistance in Enterobacteriaceae from clinical isolates, the environment and porcine samples in Pretoria, South Africa.</title>
        <authorList>
            <person name="Bogoshi D."/>
            <person name="Mbelle N.M."/>
            <person name="Naidoo V."/>
            <person name="Osei Sekyere J."/>
        </authorList>
    </citation>
    <scope>NUCLEOTIDE SEQUENCE</scope>
    <source>
        <strain evidence="3">C080</strain>
    </source>
</reference>
<dbReference type="EMBL" id="JAGETR010000083">
    <property type="protein sequence ID" value="MBO2006985.1"/>
    <property type="molecule type" value="Genomic_DNA"/>
</dbReference>
<feature type="signal peptide" evidence="2">
    <location>
        <begin position="1"/>
        <end position="19"/>
    </location>
</feature>